<comment type="similarity">
    <text evidence="1">Belongs to the metallo-dependent hydrolases superfamily. CpsB/CapC family.</text>
</comment>
<dbReference type="Proteomes" id="UP001501436">
    <property type="component" value="Unassembled WGS sequence"/>
</dbReference>
<evidence type="ECO:0000256" key="1">
    <source>
        <dbReference type="ARBA" id="ARBA00005750"/>
    </source>
</evidence>
<dbReference type="Gene3D" id="3.20.20.140">
    <property type="entry name" value="Metal-dependent hydrolases"/>
    <property type="match status" value="1"/>
</dbReference>
<dbReference type="RefSeq" id="WP_345329016.1">
    <property type="nucleotide sequence ID" value="NZ_BAABJI010000001.1"/>
</dbReference>
<evidence type="ECO:0000256" key="2">
    <source>
        <dbReference type="ARBA" id="ARBA00013064"/>
    </source>
</evidence>
<gene>
    <name evidence="5" type="ORF">GCM10023313_02440</name>
</gene>
<dbReference type="EC" id="3.1.3.48" evidence="2"/>
<dbReference type="PANTHER" id="PTHR39181">
    <property type="entry name" value="TYROSINE-PROTEIN PHOSPHATASE YWQE"/>
    <property type="match status" value="1"/>
</dbReference>
<comment type="caution">
    <text evidence="5">The sequence shown here is derived from an EMBL/GenBank/DDBJ whole genome shotgun (WGS) entry which is preliminary data.</text>
</comment>
<protein>
    <recommendedName>
        <fullName evidence="2">protein-tyrosine-phosphatase</fullName>
        <ecNumber evidence="2">3.1.3.48</ecNumber>
    </recommendedName>
</protein>
<keyword evidence="3" id="KW-0378">Hydrolase</keyword>
<dbReference type="Pfam" id="PF19567">
    <property type="entry name" value="CpsB_CapC"/>
    <property type="match status" value="1"/>
</dbReference>
<dbReference type="InterPro" id="IPR016667">
    <property type="entry name" value="Caps_polysacc_synth_CpsB/CapC"/>
</dbReference>
<name>A0ABP9FJ30_9SPHI</name>
<comment type="catalytic activity">
    <reaction evidence="4">
        <text>O-phospho-L-tyrosyl-[protein] + H2O = L-tyrosyl-[protein] + phosphate</text>
        <dbReference type="Rhea" id="RHEA:10684"/>
        <dbReference type="Rhea" id="RHEA-COMP:10136"/>
        <dbReference type="Rhea" id="RHEA-COMP:20101"/>
        <dbReference type="ChEBI" id="CHEBI:15377"/>
        <dbReference type="ChEBI" id="CHEBI:43474"/>
        <dbReference type="ChEBI" id="CHEBI:46858"/>
        <dbReference type="ChEBI" id="CHEBI:61978"/>
        <dbReference type="EC" id="3.1.3.48"/>
    </reaction>
</comment>
<sequence>MFSFFKKKALPEVRFDWLGTDIHSHLLPGIDDGSPDLESSISYIKSLNQLGFQKFICTPHIFMEVHPNNRGTITGALEKVLAADEIKRLGVSVSAAAEYMVDNDFGPLMNAADGMMELPGKHLLIEMSYLSETPDIENYIFELNVRGYKPILAHPERYTFYHRKPEKINRFKDMGCLLQLNLLSVTGYYGREAKHTALKLLKEGVYALAGTDFHHDKHLQGFLDARIWKDVYDEVKDYGFRNKELFG</sequence>
<dbReference type="PIRSF" id="PIRSF016557">
    <property type="entry name" value="Caps_synth_CpsB"/>
    <property type="match status" value="1"/>
</dbReference>
<evidence type="ECO:0000313" key="6">
    <source>
        <dbReference type="Proteomes" id="UP001501436"/>
    </source>
</evidence>
<dbReference type="SUPFAM" id="SSF89550">
    <property type="entry name" value="PHP domain-like"/>
    <property type="match status" value="1"/>
</dbReference>
<proteinExistence type="inferred from homology"/>
<evidence type="ECO:0000256" key="3">
    <source>
        <dbReference type="ARBA" id="ARBA00022801"/>
    </source>
</evidence>
<evidence type="ECO:0000256" key="4">
    <source>
        <dbReference type="ARBA" id="ARBA00051722"/>
    </source>
</evidence>
<accession>A0ABP9FJ30</accession>
<evidence type="ECO:0000313" key="5">
    <source>
        <dbReference type="EMBL" id="GAA4903416.1"/>
    </source>
</evidence>
<keyword evidence="6" id="KW-1185">Reference proteome</keyword>
<organism evidence="5 6">
    <name type="scientific">Mucilaginibacter defluvii</name>
    <dbReference type="NCBI Taxonomy" id="1196019"/>
    <lineage>
        <taxon>Bacteria</taxon>
        <taxon>Pseudomonadati</taxon>
        <taxon>Bacteroidota</taxon>
        <taxon>Sphingobacteriia</taxon>
        <taxon>Sphingobacteriales</taxon>
        <taxon>Sphingobacteriaceae</taxon>
        <taxon>Mucilaginibacter</taxon>
    </lineage>
</organism>
<dbReference type="InterPro" id="IPR016195">
    <property type="entry name" value="Pol/histidinol_Pase-like"/>
</dbReference>
<dbReference type="EMBL" id="BAABJI010000001">
    <property type="protein sequence ID" value="GAA4903416.1"/>
    <property type="molecule type" value="Genomic_DNA"/>
</dbReference>
<reference evidence="6" key="1">
    <citation type="journal article" date="2019" name="Int. J. Syst. Evol. Microbiol.">
        <title>The Global Catalogue of Microorganisms (GCM) 10K type strain sequencing project: providing services to taxonomists for standard genome sequencing and annotation.</title>
        <authorList>
            <consortium name="The Broad Institute Genomics Platform"/>
            <consortium name="The Broad Institute Genome Sequencing Center for Infectious Disease"/>
            <person name="Wu L."/>
            <person name="Ma J."/>
        </authorList>
    </citation>
    <scope>NUCLEOTIDE SEQUENCE [LARGE SCALE GENOMIC DNA]</scope>
    <source>
        <strain evidence="6">JCM 18283</strain>
    </source>
</reference>
<dbReference type="PANTHER" id="PTHR39181:SF1">
    <property type="entry name" value="TYROSINE-PROTEIN PHOSPHATASE YWQE"/>
    <property type="match status" value="1"/>
</dbReference>